<dbReference type="AlphaFoldDB" id="A0A0G0JPN0"/>
<dbReference type="Proteomes" id="UP000034022">
    <property type="component" value="Unassembled WGS sequence"/>
</dbReference>
<dbReference type="PATRIC" id="fig|1618638.3.peg.1183"/>
<reference evidence="1 2" key="1">
    <citation type="journal article" date="2015" name="Nature">
        <title>rRNA introns, odd ribosomes, and small enigmatic genomes across a large radiation of phyla.</title>
        <authorList>
            <person name="Brown C.T."/>
            <person name="Hug L.A."/>
            <person name="Thomas B.C."/>
            <person name="Sharon I."/>
            <person name="Castelle C.J."/>
            <person name="Singh A."/>
            <person name="Wilkins M.J."/>
            <person name="Williams K.H."/>
            <person name="Banfield J.F."/>
        </authorList>
    </citation>
    <scope>NUCLEOTIDE SEQUENCE [LARGE SCALE GENOMIC DNA]</scope>
</reference>
<accession>A0A0G0JPN0</accession>
<protein>
    <submittedName>
        <fullName evidence="1">Uncharacterized protein</fullName>
    </submittedName>
</protein>
<organism evidence="1 2">
    <name type="scientific">Candidatus Falkowbacteria bacterium GW2011_GWE1_38_31</name>
    <dbReference type="NCBI Taxonomy" id="1618638"/>
    <lineage>
        <taxon>Bacteria</taxon>
        <taxon>Candidatus Falkowiibacteriota</taxon>
    </lineage>
</organism>
<name>A0A0G0JPN0_9BACT</name>
<comment type="caution">
    <text evidence="1">The sequence shown here is derived from an EMBL/GenBank/DDBJ whole genome shotgun (WGS) entry which is preliminary data.</text>
</comment>
<proteinExistence type="predicted"/>
<gene>
    <name evidence="1" type="ORF">US91_C0013G0001</name>
</gene>
<sequence length="585" mass="59898">MHFFKKKLNSFLLIAIFLIIGVFSYAGISNAQYWVSDPDNCPSSDSATYPGQDCNTLDICGVVSGNIDCYDTSLLNPPVASENNSTTNQDSAGTNANTFNGGYILNCYANDGSVPRCDDSGTWWCDRSSVCYGVNRLTTCTGGAAESYACGTCMTGYTYCDGDYTDGDGCEVRSGITNCAVGSNNNINASCSCVCDTNYYDCDASGAGAGNGCEILNGGSCAVGSLVGTWDGPTCTCVVDKSYFETGTEVSYSSNDPLLWGNQYGDGPLLKMTSMNASTTGGVFYVGNDGKVGIGTSSPSAMLTVGYEVGSQFLVSATGTVLSGTWNGSPIGLAYGGTGVNLSAGTGFLYVSGGLTIASSTIDIGLTNISTGAGLTMNGSTISLDNTGNWAGTFDNFDSTAFFKLSDWYATTSAPQITSMANLVTIGTITSGTWHGGVIDVLYGGTGATTLNDLITLGTHTTGNYISSTTGSDTITITGTLGEGWVPVFSVTDDSITASKLAMSGSGTGNINQVLVADGNGTFSWSDIGTTNGTVREGFAGQLAFYVTDGMTATGTTGLFWDNGNTRLGIGTTTPGAALSVGSTV</sequence>
<dbReference type="EMBL" id="LBUU01000013">
    <property type="protein sequence ID" value="KKQ69533.1"/>
    <property type="molecule type" value="Genomic_DNA"/>
</dbReference>
<evidence type="ECO:0000313" key="2">
    <source>
        <dbReference type="Proteomes" id="UP000034022"/>
    </source>
</evidence>
<feature type="non-terminal residue" evidence="1">
    <location>
        <position position="585"/>
    </location>
</feature>
<evidence type="ECO:0000313" key="1">
    <source>
        <dbReference type="EMBL" id="KKQ69533.1"/>
    </source>
</evidence>